<dbReference type="Proteomes" id="UP000594024">
    <property type="component" value="Segment"/>
</dbReference>
<gene>
    <name evidence="1" type="ORF">pEaSNUABM47_00033</name>
</gene>
<sequence length="132" mass="15564">MTYTKTPEQQLLDDAIRADQKTEVEKRIAIERKILRFVFKYVIKSGMSVSCFDGEEWYLKRCTKINTIMEEIQSVDEESFRFRKEDGTIFGGIVCIYGNGNYGYDVISDSTYNDEFNEWYKPIDEYIDGLQK</sequence>
<protein>
    <submittedName>
        <fullName evidence="1">Uncharacterized protein</fullName>
    </submittedName>
</protein>
<proteinExistence type="predicted"/>
<evidence type="ECO:0000313" key="1">
    <source>
        <dbReference type="EMBL" id="QOI71517.1"/>
    </source>
</evidence>
<reference evidence="1 2" key="1">
    <citation type="submission" date="2020-08" db="EMBL/GenBank/DDBJ databases">
        <title>Complete genome sequence of Erwinia phage pEa_SNUABM_47.</title>
        <authorList>
            <person name="Kim S.G."/>
            <person name="Lee S.B."/>
            <person name="Park S.C."/>
        </authorList>
    </citation>
    <scope>NUCLEOTIDE SEQUENCE [LARGE SCALE GENOMIC DNA]</scope>
</reference>
<dbReference type="EMBL" id="MT939487">
    <property type="protein sequence ID" value="QOI71517.1"/>
    <property type="molecule type" value="Genomic_DNA"/>
</dbReference>
<organism evidence="1 2">
    <name type="scientific">Erwinia phage pEa_SNUABM_47</name>
    <dbReference type="NCBI Taxonomy" id="2768774"/>
    <lineage>
        <taxon>Viruses</taxon>
        <taxon>Duplodnaviria</taxon>
        <taxon>Heunggongvirae</taxon>
        <taxon>Uroviricota</taxon>
        <taxon>Caudoviricetes</taxon>
        <taxon>Eneladusvirus</taxon>
        <taxon>Eneladusvirus BF</taxon>
    </lineage>
</organism>
<accession>A0A7L8ZMN0</accession>
<name>A0A7L8ZMN0_9CAUD</name>
<evidence type="ECO:0000313" key="2">
    <source>
        <dbReference type="Proteomes" id="UP000594024"/>
    </source>
</evidence>